<feature type="transmembrane region" description="Helical" evidence="2">
    <location>
        <begin position="615"/>
        <end position="640"/>
    </location>
</feature>
<feature type="region of interest" description="Disordered" evidence="1">
    <location>
        <begin position="163"/>
        <end position="183"/>
    </location>
</feature>
<feature type="region of interest" description="Disordered" evidence="1">
    <location>
        <begin position="551"/>
        <end position="571"/>
    </location>
</feature>
<evidence type="ECO:0000256" key="2">
    <source>
        <dbReference type="SAM" id="Phobius"/>
    </source>
</evidence>
<dbReference type="OrthoDB" id="372153at2759"/>
<accession>W6ZZH5</accession>
<evidence type="ECO:0000313" key="4">
    <source>
        <dbReference type="Proteomes" id="UP000030640"/>
    </source>
</evidence>
<keyword evidence="2" id="KW-0812">Transmembrane</keyword>
<organism evidence="3 4">
    <name type="scientific">Plasmodium inui San Antonio 1</name>
    <dbReference type="NCBI Taxonomy" id="1237626"/>
    <lineage>
        <taxon>Eukaryota</taxon>
        <taxon>Sar</taxon>
        <taxon>Alveolata</taxon>
        <taxon>Apicomplexa</taxon>
        <taxon>Aconoidasida</taxon>
        <taxon>Haemosporida</taxon>
        <taxon>Plasmodiidae</taxon>
        <taxon>Plasmodium</taxon>
        <taxon>Plasmodium (Plasmodium)</taxon>
    </lineage>
</organism>
<keyword evidence="2" id="KW-0472">Membrane</keyword>
<feature type="compositionally biased region" description="Basic and acidic residues" evidence="1">
    <location>
        <begin position="551"/>
        <end position="570"/>
    </location>
</feature>
<protein>
    <submittedName>
        <fullName evidence="3">Uncharacterized protein</fullName>
    </submittedName>
</protein>
<gene>
    <name evidence="3" type="ORF">C922_04931</name>
</gene>
<dbReference type="EMBL" id="KI965491">
    <property type="protein sequence ID" value="EUD64675.1"/>
    <property type="molecule type" value="Genomic_DNA"/>
</dbReference>
<feature type="region of interest" description="Disordered" evidence="1">
    <location>
        <begin position="438"/>
        <end position="480"/>
    </location>
</feature>
<sequence length="697" mass="80982">MNERHLINNILIKYFVAKRYSKCMYKRRDDPDGGLLRLYKWAKWYKELKTVDSYGQSNERLYVTYTSDKEVKLSHVKQRIIKQKVVKNIRMVFYGCLVLLVVLSCIACLLLYNNHNHVECVLRYGDCPVILHKEIHSFFVNVKMHELSKERILEVYHAMKQVQRKGSNKSEGKSNGPLGQTDRMSLDRRKKYSLLETEKVKCKECQIVFRLEGKEETLEDIFHFEEVNKCEKTIGREHCIHVKDGVISNQRVHLYKRYSGPIKNMDTLEKGAAREKVVLDDKVKFLHPLLKDYVLNLDYFTLRSETGQKIPVNEQPIKEKKRHICHPEDIKTFGRSPFYWLCPQFYEHERGSRVHSIAASIMQMVNIEGAGEADANKHIVEMSKSSPTVRRYDHFGFIADKLELPLKVDIFSRFQPQDGETEKVDMLERIYKAFFCRGRGGSSDQQQQKRHEKEEQWRETDRHHHDTGKHHAYSHSAPSHEDDMSKLAFFFLGHDSGRKEGTETLQGEVAKETYNDHGKGKKLVHIDSTSLNDEERYSSMEDLCREDNYEEGHDTIDKKEKSAEEGEGHTHSRRVLIKEMATVRKDKQKERDSEGLDKELVIISPSVFFGMMEGVLSIVIFFLLLLLGMICVMLILYICVTIGYDVSVLLRDQDEIEEIPRYLKRLSRDLTGGGGDVSVGGIDGGFFRIHRQASGPF</sequence>
<dbReference type="RefSeq" id="XP_008818727.1">
    <property type="nucleotide sequence ID" value="XM_008820505.1"/>
</dbReference>
<keyword evidence="2" id="KW-1133">Transmembrane helix</keyword>
<dbReference type="AlphaFoldDB" id="W6ZZH5"/>
<reference evidence="3 4" key="1">
    <citation type="submission" date="2013-02" db="EMBL/GenBank/DDBJ databases">
        <title>The Genome Sequence of Plasmodium inui San Antonio 1.</title>
        <authorList>
            <consortium name="The Broad Institute Genome Sequencing Platform"/>
            <consortium name="The Broad Institute Genome Sequencing Center for Infectious Disease"/>
            <person name="Neafsey D."/>
            <person name="Cheeseman I."/>
            <person name="Volkman S."/>
            <person name="Adams J."/>
            <person name="Walker B."/>
            <person name="Young S.K."/>
            <person name="Zeng Q."/>
            <person name="Gargeya S."/>
            <person name="Fitzgerald M."/>
            <person name="Haas B."/>
            <person name="Abouelleil A."/>
            <person name="Alvarado L."/>
            <person name="Arachchi H.M."/>
            <person name="Berlin A.M."/>
            <person name="Chapman S.B."/>
            <person name="Dewar J."/>
            <person name="Goldberg J."/>
            <person name="Griggs A."/>
            <person name="Gujja S."/>
            <person name="Hansen M."/>
            <person name="Howarth C."/>
            <person name="Imamovic A."/>
            <person name="Larimer J."/>
            <person name="McCowan C."/>
            <person name="Murphy C."/>
            <person name="Neiman D."/>
            <person name="Pearson M."/>
            <person name="Priest M."/>
            <person name="Roberts A."/>
            <person name="Saif S."/>
            <person name="Shea T."/>
            <person name="Sisk P."/>
            <person name="Sykes S."/>
            <person name="Wortman J."/>
            <person name="Nusbaum C."/>
            <person name="Birren B."/>
        </authorList>
    </citation>
    <scope>NUCLEOTIDE SEQUENCE [LARGE SCALE GENOMIC DNA]</scope>
    <source>
        <strain evidence="3 4">San Antonio 1</strain>
    </source>
</reference>
<keyword evidence="4" id="KW-1185">Reference proteome</keyword>
<evidence type="ECO:0000313" key="3">
    <source>
        <dbReference type="EMBL" id="EUD64675.1"/>
    </source>
</evidence>
<feature type="transmembrane region" description="Helical" evidence="2">
    <location>
        <begin position="91"/>
        <end position="112"/>
    </location>
</feature>
<evidence type="ECO:0000256" key="1">
    <source>
        <dbReference type="SAM" id="MobiDB-lite"/>
    </source>
</evidence>
<dbReference type="GeneID" id="20040205"/>
<dbReference type="VEuPathDB" id="PlasmoDB:C922_04931"/>
<feature type="compositionally biased region" description="Basic and acidic residues" evidence="1">
    <location>
        <begin position="447"/>
        <end position="464"/>
    </location>
</feature>
<name>W6ZZH5_9APIC</name>
<proteinExistence type="predicted"/>
<dbReference type="Proteomes" id="UP000030640">
    <property type="component" value="Unassembled WGS sequence"/>
</dbReference>